<evidence type="ECO:0000313" key="9">
    <source>
        <dbReference type="Proteomes" id="UP000290985"/>
    </source>
</evidence>
<dbReference type="InterPro" id="IPR018117">
    <property type="entry name" value="C5_DNA_meth_AS"/>
</dbReference>
<protein>
    <recommendedName>
        <fullName evidence="7">Cytosine-specific methyltransferase</fullName>
        <ecNumber evidence="7">2.1.1.37</ecNumber>
    </recommendedName>
</protein>
<dbReference type="PANTHER" id="PTHR46098">
    <property type="entry name" value="TRNA (CYTOSINE(38)-C(5))-METHYLTRANSFERASE"/>
    <property type="match status" value="1"/>
</dbReference>
<feature type="active site" evidence="5">
    <location>
        <position position="73"/>
    </location>
</feature>
<sequence length="705" mass="81679">MKKFKFIDLFAGIGGFRLALEKAGGECVFSCEIDQHAQLIYKENFDEISFEDITKLDASLIPDFDILSAGFPCQAFSSAGHKKGFEDAARGTLFFDIIRILKTKRPKVFILENVKNLINHDKGNTLFVMLKALAEIGYSTNYSVLNAKDFGVPQNRERIVIVGNLSGKIFDFSKLNLNHVSSMEDFLDTQGEFEILSKDQYTLIEHHYVKRQKSDLIFVGYRNKNTRNKGVKVNSKHLSRVHKQPNRIYSTQGVHPTIASQELSGRYFIYDGSQVRKLTINEVYKFMGFPEQFKKVGTNAKLYERIGNSVCVPMIEEIAKQILVQFNQKTQKSVQVNEYLENLYKKSLEIKNVESLSLNNEQMQNIQTIIQKEETFKAVFTVLISSLVYKSLYPHQDIRYHQSNMKNGYSGRSFDTKYITPFLKTKRFTGAMKESGWLTRTLEQNFPYDLNYPGKINNKDVKKSFLEIINNVQNSSEKDLAYRYLLALFKKSLETKNKRTIKLINPIKSESLYTINQIMTLLEKHFYYKYKSRGASILPVVALYSLYECIVKELKRFQNKQLQPLASHNSPDIQSGSTGDIVIKNKSDSQIYESVEVKFDIDINQFTIDDAYQKIAQNKIQRYYILSTKNIDKSQIKQIDLLLQKIKEKHGCQVIVNGVLPTLKYYLRMIKNTDKFIKKYLKNLQNNNEINFEHKLAWNEIIKST</sequence>
<keyword evidence="1 5" id="KW-0489">Methyltransferase</keyword>
<keyword evidence="9" id="KW-1185">Reference proteome</keyword>
<evidence type="ECO:0000256" key="3">
    <source>
        <dbReference type="ARBA" id="ARBA00022691"/>
    </source>
</evidence>
<dbReference type="Pfam" id="PF00145">
    <property type="entry name" value="DNA_methylase"/>
    <property type="match status" value="1"/>
</dbReference>
<name>A0A449B1C7_9BACT</name>
<dbReference type="RefSeq" id="WP_129725236.1">
    <property type="nucleotide sequence ID" value="NZ_LR215036.1"/>
</dbReference>
<gene>
    <name evidence="8" type="primary">dcm_1</name>
    <name evidence="8" type="ORF">NCTC10181_00239</name>
</gene>
<dbReference type="Gene3D" id="3.40.50.150">
    <property type="entry name" value="Vaccinia Virus protein VP39"/>
    <property type="match status" value="1"/>
</dbReference>
<accession>A0A449B1C7</accession>
<dbReference type="PROSITE" id="PS00094">
    <property type="entry name" value="C5_MTASE_1"/>
    <property type="match status" value="1"/>
</dbReference>
<dbReference type="SUPFAM" id="SSF53335">
    <property type="entry name" value="S-adenosyl-L-methionine-dependent methyltransferases"/>
    <property type="match status" value="1"/>
</dbReference>
<dbReference type="InterPro" id="IPR001525">
    <property type="entry name" value="C5_MeTfrase"/>
</dbReference>
<evidence type="ECO:0000256" key="7">
    <source>
        <dbReference type="RuleBase" id="RU000417"/>
    </source>
</evidence>
<comment type="catalytic activity">
    <reaction evidence="7">
        <text>a 2'-deoxycytidine in DNA + S-adenosyl-L-methionine = a 5-methyl-2'-deoxycytidine in DNA + S-adenosyl-L-homocysteine + H(+)</text>
        <dbReference type="Rhea" id="RHEA:13681"/>
        <dbReference type="Rhea" id="RHEA-COMP:11369"/>
        <dbReference type="Rhea" id="RHEA-COMP:11370"/>
        <dbReference type="ChEBI" id="CHEBI:15378"/>
        <dbReference type="ChEBI" id="CHEBI:57856"/>
        <dbReference type="ChEBI" id="CHEBI:59789"/>
        <dbReference type="ChEBI" id="CHEBI:85452"/>
        <dbReference type="ChEBI" id="CHEBI:85454"/>
        <dbReference type="EC" id="2.1.1.37"/>
    </reaction>
</comment>
<dbReference type="CDD" id="cd00315">
    <property type="entry name" value="Cyt_C5_DNA_methylase"/>
    <property type="match status" value="1"/>
</dbReference>
<dbReference type="GO" id="GO:0003886">
    <property type="term" value="F:DNA (cytosine-5-)-methyltransferase activity"/>
    <property type="evidence" value="ECO:0007669"/>
    <property type="project" value="UniProtKB-EC"/>
</dbReference>
<dbReference type="REBASE" id="298090">
    <property type="entry name" value="M.Mci10181ORF239P"/>
</dbReference>
<dbReference type="GO" id="GO:0009307">
    <property type="term" value="P:DNA restriction-modification system"/>
    <property type="evidence" value="ECO:0007669"/>
    <property type="project" value="UniProtKB-KW"/>
</dbReference>
<keyword evidence="2 5" id="KW-0808">Transferase</keyword>
<keyword evidence="4" id="KW-0680">Restriction system</keyword>
<keyword evidence="3 5" id="KW-0949">S-adenosyl-L-methionine</keyword>
<proteinExistence type="inferred from homology"/>
<evidence type="ECO:0000256" key="5">
    <source>
        <dbReference type="PROSITE-ProRule" id="PRU01016"/>
    </source>
</evidence>
<reference evidence="8 9" key="1">
    <citation type="submission" date="2019-01" db="EMBL/GenBank/DDBJ databases">
        <authorList>
            <consortium name="Pathogen Informatics"/>
        </authorList>
    </citation>
    <scope>NUCLEOTIDE SEQUENCE [LARGE SCALE GENOMIC DNA]</scope>
    <source>
        <strain evidence="8 9">NCTC10181</strain>
    </source>
</reference>
<dbReference type="EMBL" id="LR215036">
    <property type="protein sequence ID" value="VEU74402.1"/>
    <property type="molecule type" value="Genomic_DNA"/>
</dbReference>
<dbReference type="EC" id="2.1.1.37" evidence="7"/>
<dbReference type="InterPro" id="IPR050750">
    <property type="entry name" value="C5-MTase"/>
</dbReference>
<evidence type="ECO:0000313" key="8">
    <source>
        <dbReference type="EMBL" id="VEU74402.1"/>
    </source>
</evidence>
<dbReference type="Proteomes" id="UP000290985">
    <property type="component" value="Chromosome"/>
</dbReference>
<dbReference type="GO" id="GO:0032259">
    <property type="term" value="P:methylation"/>
    <property type="evidence" value="ECO:0007669"/>
    <property type="project" value="UniProtKB-KW"/>
</dbReference>
<dbReference type="NCBIfam" id="TIGR00675">
    <property type="entry name" value="dcm"/>
    <property type="match status" value="1"/>
</dbReference>
<dbReference type="PRINTS" id="PR00105">
    <property type="entry name" value="C5METTRFRASE"/>
</dbReference>
<dbReference type="Gene3D" id="3.90.120.10">
    <property type="entry name" value="DNA Methylase, subunit A, domain 2"/>
    <property type="match status" value="1"/>
</dbReference>
<dbReference type="InterPro" id="IPR029063">
    <property type="entry name" value="SAM-dependent_MTases_sf"/>
</dbReference>
<evidence type="ECO:0000256" key="1">
    <source>
        <dbReference type="ARBA" id="ARBA00022603"/>
    </source>
</evidence>
<dbReference type="PANTHER" id="PTHR46098:SF1">
    <property type="entry name" value="TRNA (CYTOSINE(38)-C(5))-METHYLTRANSFERASE"/>
    <property type="match status" value="1"/>
</dbReference>
<organism evidence="8 9">
    <name type="scientific">Mycoplasmopsis citelli</name>
    <dbReference type="NCBI Taxonomy" id="171281"/>
    <lineage>
        <taxon>Bacteria</taxon>
        <taxon>Bacillati</taxon>
        <taxon>Mycoplasmatota</taxon>
        <taxon>Mycoplasmoidales</taxon>
        <taxon>Metamycoplasmataceae</taxon>
        <taxon>Mycoplasmopsis</taxon>
    </lineage>
</organism>
<comment type="similarity">
    <text evidence="5 6">Belongs to the class I-like SAM-binding methyltransferase superfamily. C5-methyltransferase family.</text>
</comment>
<dbReference type="KEGG" id="mcit:NCTC10181_00239"/>
<evidence type="ECO:0000256" key="2">
    <source>
        <dbReference type="ARBA" id="ARBA00022679"/>
    </source>
</evidence>
<evidence type="ECO:0000256" key="6">
    <source>
        <dbReference type="RuleBase" id="RU000416"/>
    </source>
</evidence>
<evidence type="ECO:0000256" key="4">
    <source>
        <dbReference type="ARBA" id="ARBA00022747"/>
    </source>
</evidence>
<dbReference type="PROSITE" id="PS51679">
    <property type="entry name" value="SAM_MT_C5"/>
    <property type="match status" value="1"/>
</dbReference>
<dbReference type="OrthoDB" id="9813719at2"/>
<dbReference type="AlphaFoldDB" id="A0A449B1C7"/>